<evidence type="ECO:0000313" key="2">
    <source>
        <dbReference type="Proteomes" id="UP000201169"/>
    </source>
</evidence>
<evidence type="ECO:0000313" key="1">
    <source>
        <dbReference type="EMBL" id="ASQ30099.1"/>
    </source>
</evidence>
<dbReference type="KEGG" id="cavi:CAV_0432"/>
<dbReference type="Pfam" id="PF04325">
    <property type="entry name" value="DUF465"/>
    <property type="match status" value="1"/>
</dbReference>
<dbReference type="AlphaFoldDB" id="A0A222MW20"/>
<keyword evidence="2" id="KW-1185">Reference proteome</keyword>
<dbReference type="Gene3D" id="6.10.280.50">
    <property type="match status" value="1"/>
</dbReference>
<dbReference type="InterPro" id="IPR007420">
    <property type="entry name" value="DUF465"/>
</dbReference>
<proteinExistence type="predicted"/>
<dbReference type="Proteomes" id="UP000201169">
    <property type="component" value="Chromosome"/>
</dbReference>
<dbReference type="InterPro" id="IPR038444">
    <property type="entry name" value="DUF465_sf"/>
</dbReference>
<organism evidence="1 2">
    <name type="scientific">Campylobacter avium LMG 24591</name>
    <dbReference type="NCBI Taxonomy" id="522484"/>
    <lineage>
        <taxon>Bacteria</taxon>
        <taxon>Pseudomonadati</taxon>
        <taxon>Campylobacterota</taxon>
        <taxon>Epsilonproteobacteria</taxon>
        <taxon>Campylobacterales</taxon>
        <taxon>Campylobacteraceae</taxon>
        <taxon>Campylobacter</taxon>
    </lineage>
</organism>
<dbReference type="RefSeq" id="WP_094324884.1">
    <property type="nucleotide sequence ID" value="NZ_CP022347.1"/>
</dbReference>
<reference evidence="1 2" key="1">
    <citation type="submission" date="2017-07" db="EMBL/GenBank/DDBJ databases">
        <title>Analysis of two Campylobacter avium genomes and identification of a novel hippuricase gene.</title>
        <authorList>
            <person name="Miller W.G."/>
            <person name="Chapman M.H."/>
            <person name="Yee E."/>
            <person name="Revez J."/>
            <person name="Bono J.L."/>
            <person name="Rossi M."/>
        </authorList>
    </citation>
    <scope>NUCLEOTIDE SEQUENCE [LARGE SCALE GENOMIC DNA]</scope>
    <source>
        <strain evidence="1 2">LMG 24591</strain>
    </source>
</reference>
<gene>
    <name evidence="1" type="ORF">CAV_0432</name>
</gene>
<name>A0A222MW20_9BACT</name>
<protein>
    <submittedName>
        <fullName evidence="1">DUF465 domain protein</fullName>
    </submittedName>
</protein>
<sequence length="72" mass="8752">MWHEYRALMTELKGKDRHFDSLFEKHNELDDKIKDAEENRVYLDDIELTKLKKEKLRIKEELGQYLASLSKK</sequence>
<dbReference type="EMBL" id="CP022347">
    <property type="protein sequence ID" value="ASQ30099.1"/>
    <property type="molecule type" value="Genomic_DNA"/>
</dbReference>
<dbReference type="OrthoDB" id="5616367at2"/>
<accession>A0A222MW20</accession>